<dbReference type="EMBL" id="BMAO01021225">
    <property type="protein sequence ID" value="GFQ72924.1"/>
    <property type="molecule type" value="Genomic_DNA"/>
</dbReference>
<evidence type="ECO:0000313" key="1">
    <source>
        <dbReference type="EMBL" id="GFQ72924.1"/>
    </source>
</evidence>
<dbReference type="GO" id="GO:0044774">
    <property type="term" value="P:mitotic DNA integrity checkpoint signaling"/>
    <property type="evidence" value="ECO:0007669"/>
    <property type="project" value="TreeGrafter"/>
</dbReference>
<dbReference type="Gene3D" id="3.30.420.10">
    <property type="entry name" value="Ribonuclease H-like superfamily/Ribonuclease H"/>
    <property type="match status" value="1"/>
</dbReference>
<name>A0A8X6GSI1_TRICU</name>
<dbReference type="GO" id="GO:0035861">
    <property type="term" value="C:site of double-strand break"/>
    <property type="evidence" value="ECO:0007669"/>
    <property type="project" value="TreeGrafter"/>
</dbReference>
<dbReference type="GO" id="GO:0005634">
    <property type="term" value="C:nucleus"/>
    <property type="evidence" value="ECO:0007669"/>
    <property type="project" value="TreeGrafter"/>
</dbReference>
<dbReference type="GO" id="GO:0000014">
    <property type="term" value="F:single-stranded DNA endodeoxyribonuclease activity"/>
    <property type="evidence" value="ECO:0007669"/>
    <property type="project" value="TreeGrafter"/>
</dbReference>
<dbReference type="PANTHER" id="PTHR46060">
    <property type="entry name" value="MARINER MOS1 TRANSPOSASE-LIKE PROTEIN"/>
    <property type="match status" value="1"/>
</dbReference>
<evidence type="ECO:0000313" key="2">
    <source>
        <dbReference type="Proteomes" id="UP000887116"/>
    </source>
</evidence>
<protein>
    <submittedName>
        <fullName evidence="1">Histone-lysine N-methyltransferase SETMAR</fullName>
    </submittedName>
</protein>
<dbReference type="GO" id="GO:0031297">
    <property type="term" value="P:replication fork processing"/>
    <property type="evidence" value="ECO:0007669"/>
    <property type="project" value="TreeGrafter"/>
</dbReference>
<dbReference type="GO" id="GO:0042800">
    <property type="term" value="F:histone H3K4 methyltransferase activity"/>
    <property type="evidence" value="ECO:0007669"/>
    <property type="project" value="TreeGrafter"/>
</dbReference>
<keyword evidence="2" id="KW-1185">Reference proteome</keyword>
<dbReference type="GO" id="GO:0044547">
    <property type="term" value="F:DNA topoisomerase binding"/>
    <property type="evidence" value="ECO:0007669"/>
    <property type="project" value="TreeGrafter"/>
</dbReference>
<dbReference type="InterPro" id="IPR052709">
    <property type="entry name" value="Transposase-MT_Hybrid"/>
</dbReference>
<dbReference type="GO" id="GO:0000729">
    <property type="term" value="P:DNA double-strand break processing"/>
    <property type="evidence" value="ECO:0007669"/>
    <property type="project" value="TreeGrafter"/>
</dbReference>
<dbReference type="GO" id="GO:0000793">
    <property type="term" value="C:condensed chromosome"/>
    <property type="evidence" value="ECO:0007669"/>
    <property type="project" value="TreeGrafter"/>
</dbReference>
<dbReference type="GO" id="GO:0006303">
    <property type="term" value="P:double-strand break repair via nonhomologous end joining"/>
    <property type="evidence" value="ECO:0007669"/>
    <property type="project" value="TreeGrafter"/>
</dbReference>
<dbReference type="GO" id="GO:0003697">
    <property type="term" value="F:single-stranded DNA binding"/>
    <property type="evidence" value="ECO:0007669"/>
    <property type="project" value="TreeGrafter"/>
</dbReference>
<dbReference type="OrthoDB" id="6433921at2759"/>
<sequence length="151" mass="17592">MPQSSGDLIHHSFLKPGETIQVDKYYNEIDYKCTRNVHKQLPLINKKSPIYHHDCAGPHALMITRQKLHALGYKTLDHPLYSFDLSPTDYHFFKHLDYFLQEKCFRNPRDAATAFNDFVASKTAEFYKKKALKKLVSSCQKCVEANVSYFD</sequence>
<dbReference type="GO" id="GO:0015074">
    <property type="term" value="P:DNA integration"/>
    <property type="evidence" value="ECO:0007669"/>
    <property type="project" value="TreeGrafter"/>
</dbReference>
<organism evidence="1 2">
    <name type="scientific">Trichonephila clavata</name>
    <name type="common">Joro spider</name>
    <name type="synonym">Nephila clavata</name>
    <dbReference type="NCBI Taxonomy" id="2740835"/>
    <lineage>
        <taxon>Eukaryota</taxon>
        <taxon>Metazoa</taxon>
        <taxon>Ecdysozoa</taxon>
        <taxon>Arthropoda</taxon>
        <taxon>Chelicerata</taxon>
        <taxon>Arachnida</taxon>
        <taxon>Araneae</taxon>
        <taxon>Araneomorphae</taxon>
        <taxon>Entelegynae</taxon>
        <taxon>Araneoidea</taxon>
        <taxon>Nephilidae</taxon>
        <taxon>Trichonephila</taxon>
    </lineage>
</organism>
<proteinExistence type="predicted"/>
<dbReference type="Proteomes" id="UP000887116">
    <property type="component" value="Unassembled WGS sequence"/>
</dbReference>
<accession>A0A8X6GSI1</accession>
<dbReference type="GO" id="GO:0046975">
    <property type="term" value="F:histone H3K36 methyltransferase activity"/>
    <property type="evidence" value="ECO:0007669"/>
    <property type="project" value="TreeGrafter"/>
</dbReference>
<dbReference type="PANTHER" id="PTHR46060:SF2">
    <property type="entry name" value="HISTONE-LYSINE N-METHYLTRANSFERASE SETMAR"/>
    <property type="match status" value="1"/>
</dbReference>
<dbReference type="GO" id="GO:0003690">
    <property type="term" value="F:double-stranded DNA binding"/>
    <property type="evidence" value="ECO:0007669"/>
    <property type="project" value="TreeGrafter"/>
</dbReference>
<dbReference type="AlphaFoldDB" id="A0A8X6GSI1"/>
<dbReference type="InterPro" id="IPR036397">
    <property type="entry name" value="RNaseH_sf"/>
</dbReference>
<comment type="caution">
    <text evidence="1">The sequence shown here is derived from an EMBL/GenBank/DDBJ whole genome shotgun (WGS) entry which is preliminary data.</text>
</comment>
<reference evidence="1" key="1">
    <citation type="submission" date="2020-07" db="EMBL/GenBank/DDBJ databases">
        <title>Multicomponent nature underlies the extraordinary mechanical properties of spider dragline silk.</title>
        <authorList>
            <person name="Kono N."/>
            <person name="Nakamura H."/>
            <person name="Mori M."/>
            <person name="Yoshida Y."/>
            <person name="Ohtoshi R."/>
            <person name="Malay A.D."/>
            <person name="Moran D.A.P."/>
            <person name="Tomita M."/>
            <person name="Numata K."/>
            <person name="Arakawa K."/>
        </authorList>
    </citation>
    <scope>NUCLEOTIDE SEQUENCE</scope>
</reference>
<gene>
    <name evidence="1" type="primary">WH47_00853</name>
    <name evidence="1" type="ORF">TNCT_484301</name>
</gene>